<evidence type="ECO:0000256" key="4">
    <source>
        <dbReference type="ARBA" id="ARBA00022989"/>
    </source>
</evidence>
<dbReference type="PROSITE" id="PS51328">
    <property type="entry name" value="L_LECTIN_LIKE"/>
    <property type="match status" value="1"/>
</dbReference>
<dbReference type="GO" id="GO:0030134">
    <property type="term" value="C:COPII-coated ER to Golgi transport vesicle"/>
    <property type="evidence" value="ECO:0007669"/>
    <property type="project" value="TreeGrafter"/>
</dbReference>
<dbReference type="CDD" id="cd07308">
    <property type="entry name" value="lectin_leg-like"/>
    <property type="match status" value="1"/>
</dbReference>
<dbReference type="PANTHER" id="PTHR12223:SF45">
    <property type="entry name" value="RE50040P"/>
    <property type="match status" value="1"/>
</dbReference>
<name>A0AA43TWB7_9LECA</name>
<protein>
    <recommendedName>
        <fullName evidence="9">L-type lectin-like domain-containing protein</fullName>
    </recommendedName>
</protein>
<dbReference type="FunFam" id="2.60.120.200:FF:000095">
    <property type="entry name" value="Lectin family integral membrane protein"/>
    <property type="match status" value="1"/>
</dbReference>
<feature type="domain" description="L-type lectin-like" evidence="9">
    <location>
        <begin position="37"/>
        <end position="264"/>
    </location>
</feature>
<evidence type="ECO:0000313" key="10">
    <source>
        <dbReference type="EMBL" id="MDI1488925.1"/>
    </source>
</evidence>
<feature type="signal peptide" evidence="8">
    <location>
        <begin position="1"/>
        <end position="25"/>
    </location>
</feature>
<dbReference type="SUPFAM" id="SSF49899">
    <property type="entry name" value="Concanavalin A-like lectins/glucanases"/>
    <property type="match status" value="1"/>
</dbReference>
<gene>
    <name evidence="10" type="ORF">OHK93_008202</name>
</gene>
<dbReference type="Gene3D" id="2.60.120.200">
    <property type="match status" value="1"/>
</dbReference>
<evidence type="ECO:0000259" key="9">
    <source>
        <dbReference type="PROSITE" id="PS51328"/>
    </source>
</evidence>
<feature type="chain" id="PRO_5041439684" description="L-type lectin-like domain-containing protein" evidence="8">
    <location>
        <begin position="26"/>
        <end position="336"/>
    </location>
</feature>
<evidence type="ECO:0000256" key="5">
    <source>
        <dbReference type="ARBA" id="ARBA00023136"/>
    </source>
</evidence>
<dbReference type="GO" id="GO:0000139">
    <property type="term" value="C:Golgi membrane"/>
    <property type="evidence" value="ECO:0007669"/>
    <property type="project" value="TreeGrafter"/>
</dbReference>
<evidence type="ECO:0000256" key="1">
    <source>
        <dbReference type="ARBA" id="ARBA00004479"/>
    </source>
</evidence>
<feature type="region of interest" description="Disordered" evidence="6">
    <location>
        <begin position="263"/>
        <end position="298"/>
    </location>
</feature>
<proteinExistence type="predicted"/>
<sequence length="336" mass="37845">MMPSLASLGPALLLWLLTACLGAHAAIQAENDYNIRKIPLRSQSFQAPYLDSDMQSRYFEFGEDTIVRADQYIRLTSDRQGQMGWLFARMPMTANNWQVEVEFKIHGQGHLHGDGMAIWLTEERAQAGKVFGSRDNFNGLGVFVDTYKNQRPGTVFPYVMAMMGNSSVSYDKDHDGKENEIAGCSARGIRGDEDPPTKKIRLTYYQETSLKVELQYKKDSPDEWTECFETGPLKLPQTAYLGFSAETGELSDNHDLISVTSHNLHVRSPPNTGADKSKDGKPAQAPKVQSKPYNPGGDKERGSWRWFFLKIVLFGIVCVGGYVGWTMYRASRRSRF</sequence>
<dbReference type="PANTHER" id="PTHR12223">
    <property type="entry name" value="VESICULAR MANNOSE-BINDING LECTIN"/>
    <property type="match status" value="1"/>
</dbReference>
<dbReference type="GO" id="GO:0006888">
    <property type="term" value="P:endoplasmic reticulum to Golgi vesicle-mediated transport"/>
    <property type="evidence" value="ECO:0007669"/>
    <property type="project" value="TreeGrafter"/>
</dbReference>
<evidence type="ECO:0000256" key="3">
    <source>
        <dbReference type="ARBA" id="ARBA00022729"/>
    </source>
</evidence>
<keyword evidence="4 7" id="KW-1133">Transmembrane helix</keyword>
<organism evidence="10 11">
    <name type="scientific">Ramalina farinacea</name>
    <dbReference type="NCBI Taxonomy" id="258253"/>
    <lineage>
        <taxon>Eukaryota</taxon>
        <taxon>Fungi</taxon>
        <taxon>Dikarya</taxon>
        <taxon>Ascomycota</taxon>
        <taxon>Pezizomycotina</taxon>
        <taxon>Lecanoromycetes</taxon>
        <taxon>OSLEUM clade</taxon>
        <taxon>Lecanoromycetidae</taxon>
        <taxon>Lecanorales</taxon>
        <taxon>Lecanorineae</taxon>
        <taxon>Ramalinaceae</taxon>
        <taxon>Ramalina</taxon>
    </lineage>
</organism>
<evidence type="ECO:0000313" key="11">
    <source>
        <dbReference type="Proteomes" id="UP001161017"/>
    </source>
</evidence>
<dbReference type="EMBL" id="JAPUFD010000008">
    <property type="protein sequence ID" value="MDI1488925.1"/>
    <property type="molecule type" value="Genomic_DNA"/>
</dbReference>
<dbReference type="InterPro" id="IPR013320">
    <property type="entry name" value="ConA-like_dom_sf"/>
</dbReference>
<evidence type="ECO:0000256" key="2">
    <source>
        <dbReference type="ARBA" id="ARBA00022692"/>
    </source>
</evidence>
<dbReference type="InterPro" id="IPR051136">
    <property type="entry name" value="Intracellular_Lectin-GPT"/>
</dbReference>
<evidence type="ECO:0000256" key="7">
    <source>
        <dbReference type="SAM" id="Phobius"/>
    </source>
</evidence>
<dbReference type="Pfam" id="PF03388">
    <property type="entry name" value="Lectin_leg-like"/>
    <property type="match status" value="1"/>
</dbReference>
<accession>A0AA43TWB7</accession>
<dbReference type="InterPro" id="IPR005052">
    <property type="entry name" value="Lectin_leg"/>
</dbReference>
<keyword evidence="2 7" id="KW-0812">Transmembrane</keyword>
<dbReference type="GO" id="GO:0005537">
    <property type="term" value="F:D-mannose binding"/>
    <property type="evidence" value="ECO:0007669"/>
    <property type="project" value="TreeGrafter"/>
</dbReference>
<comment type="caution">
    <text evidence="10">The sequence shown here is derived from an EMBL/GenBank/DDBJ whole genome shotgun (WGS) entry which is preliminary data.</text>
</comment>
<dbReference type="GO" id="GO:0005789">
    <property type="term" value="C:endoplasmic reticulum membrane"/>
    <property type="evidence" value="ECO:0007669"/>
    <property type="project" value="TreeGrafter"/>
</dbReference>
<evidence type="ECO:0000256" key="6">
    <source>
        <dbReference type="SAM" id="MobiDB-lite"/>
    </source>
</evidence>
<dbReference type="AlphaFoldDB" id="A0AA43TWB7"/>
<dbReference type="Proteomes" id="UP001161017">
    <property type="component" value="Unassembled WGS sequence"/>
</dbReference>
<feature type="transmembrane region" description="Helical" evidence="7">
    <location>
        <begin position="304"/>
        <end position="325"/>
    </location>
</feature>
<keyword evidence="5 7" id="KW-0472">Membrane</keyword>
<reference evidence="10" key="1">
    <citation type="journal article" date="2023" name="Genome Biol. Evol.">
        <title>First Whole Genome Sequence and Flow Cytometry Genome Size Data for the Lichen-Forming Fungus Ramalina farinacea (Ascomycota).</title>
        <authorList>
            <person name="Llewellyn T."/>
            <person name="Mian S."/>
            <person name="Hill R."/>
            <person name="Leitch I.J."/>
            <person name="Gaya E."/>
        </authorList>
    </citation>
    <scope>NUCLEOTIDE SEQUENCE</scope>
    <source>
        <strain evidence="10">LIQ254RAFAR</strain>
    </source>
</reference>
<dbReference type="GO" id="GO:0005793">
    <property type="term" value="C:endoplasmic reticulum-Golgi intermediate compartment"/>
    <property type="evidence" value="ECO:0007669"/>
    <property type="project" value="TreeGrafter"/>
</dbReference>
<keyword evidence="11" id="KW-1185">Reference proteome</keyword>
<evidence type="ECO:0000256" key="8">
    <source>
        <dbReference type="SAM" id="SignalP"/>
    </source>
</evidence>
<comment type="subcellular location">
    <subcellularLocation>
        <location evidence="1">Membrane</location>
        <topology evidence="1">Single-pass type I membrane protein</topology>
    </subcellularLocation>
</comment>
<keyword evidence="3 8" id="KW-0732">Signal</keyword>